<name>A0ABW3FEG0_9HYPH</name>
<dbReference type="Proteomes" id="UP001597101">
    <property type="component" value="Unassembled WGS sequence"/>
</dbReference>
<evidence type="ECO:0000313" key="2">
    <source>
        <dbReference type="Proteomes" id="UP001597101"/>
    </source>
</evidence>
<dbReference type="EMBL" id="JBHTJV010000009">
    <property type="protein sequence ID" value="MFD0916846.1"/>
    <property type="molecule type" value="Genomic_DNA"/>
</dbReference>
<dbReference type="RefSeq" id="WP_377212691.1">
    <property type="nucleotide sequence ID" value="NZ_JBHTJV010000009.1"/>
</dbReference>
<protein>
    <recommendedName>
        <fullName evidence="3">DUF2285 domain-containing protein</fullName>
    </recommendedName>
</protein>
<evidence type="ECO:0008006" key="3">
    <source>
        <dbReference type="Google" id="ProtNLM"/>
    </source>
</evidence>
<evidence type="ECO:0000313" key="1">
    <source>
        <dbReference type="EMBL" id="MFD0916846.1"/>
    </source>
</evidence>
<proteinExistence type="predicted"/>
<comment type="caution">
    <text evidence="1">The sequence shown here is derived from an EMBL/GenBank/DDBJ whole genome shotgun (WGS) entry which is preliminary data.</text>
</comment>
<gene>
    <name evidence="1" type="ORF">ACFQ14_10545</name>
</gene>
<keyword evidence="2" id="KW-1185">Reference proteome</keyword>
<organism evidence="1 2">
    <name type="scientific">Pseudahrensia aquimaris</name>
    <dbReference type="NCBI Taxonomy" id="744461"/>
    <lineage>
        <taxon>Bacteria</taxon>
        <taxon>Pseudomonadati</taxon>
        <taxon>Pseudomonadota</taxon>
        <taxon>Alphaproteobacteria</taxon>
        <taxon>Hyphomicrobiales</taxon>
        <taxon>Ahrensiaceae</taxon>
        <taxon>Pseudahrensia</taxon>
    </lineage>
</organism>
<accession>A0ABW3FEG0</accession>
<sequence>MTQSTDTHLVSGLIRKRGEIAGQHKAAVKAADAIKGDLDALDRALAICGYKGDPRGIEPRGKYKTMFVRNELKLMIMGRLKESPADDRAIADHIIQTKGWEADGEFRLEILKRVRHALQRLKNTDRVVSDFGPDGALWKRVV</sequence>
<reference evidence="2" key="1">
    <citation type="journal article" date="2019" name="Int. J. Syst. Evol. Microbiol.">
        <title>The Global Catalogue of Microorganisms (GCM) 10K type strain sequencing project: providing services to taxonomists for standard genome sequencing and annotation.</title>
        <authorList>
            <consortium name="The Broad Institute Genomics Platform"/>
            <consortium name="The Broad Institute Genome Sequencing Center for Infectious Disease"/>
            <person name="Wu L."/>
            <person name="Ma J."/>
        </authorList>
    </citation>
    <scope>NUCLEOTIDE SEQUENCE [LARGE SCALE GENOMIC DNA]</scope>
    <source>
        <strain evidence="2">CCUG 60023</strain>
    </source>
</reference>